<dbReference type="eggNOG" id="COG2847">
    <property type="taxonomic scope" value="Bacteria"/>
</dbReference>
<dbReference type="SUPFAM" id="SSF110087">
    <property type="entry name" value="DR1885-like metal-binding protein"/>
    <property type="match status" value="1"/>
</dbReference>
<dbReference type="Proteomes" id="UP000008850">
    <property type="component" value="Chromosome"/>
</dbReference>
<dbReference type="KEGG" id="phl:KKY_2808"/>
<dbReference type="EMBL" id="CP003075">
    <property type="protein sequence ID" value="AEQ52814.1"/>
    <property type="molecule type" value="Genomic_DNA"/>
</dbReference>
<evidence type="ECO:0000313" key="1">
    <source>
        <dbReference type="EMBL" id="AEQ52814.1"/>
    </source>
</evidence>
<keyword evidence="2" id="KW-1185">Reference proteome</keyword>
<proteinExistence type="predicted"/>
<dbReference type="PANTHER" id="PTHR36302:SF1">
    <property type="entry name" value="COPPER CHAPERONE PCU(A)C"/>
    <property type="match status" value="1"/>
</dbReference>
<dbReference type="InterPro" id="IPR036182">
    <property type="entry name" value="PCuAC_sf"/>
</dbReference>
<evidence type="ECO:0008006" key="3">
    <source>
        <dbReference type="Google" id="ProtNLM"/>
    </source>
</evidence>
<name>G4RDM8_PELHB</name>
<gene>
    <name evidence="1" type="ordered locus">KKY_2808</name>
</gene>
<dbReference type="STRING" id="1082931.KKY_2808"/>
<dbReference type="AlphaFoldDB" id="G4RDM8"/>
<organism evidence="1 2">
    <name type="scientific">Pelagibacterium halotolerans (strain DSM 22347 / JCM 15775 / CGMCC 1.7692 / B2)</name>
    <dbReference type="NCBI Taxonomy" id="1082931"/>
    <lineage>
        <taxon>Bacteria</taxon>
        <taxon>Pseudomonadati</taxon>
        <taxon>Pseudomonadota</taxon>
        <taxon>Alphaproteobacteria</taxon>
        <taxon>Hyphomicrobiales</taxon>
        <taxon>Devosiaceae</taxon>
        <taxon>Pelagibacterium</taxon>
    </lineage>
</organism>
<dbReference type="HOGENOM" id="CLU_2651603_0_0_5"/>
<dbReference type="PANTHER" id="PTHR36302">
    <property type="entry name" value="BLR7088 PROTEIN"/>
    <property type="match status" value="1"/>
</dbReference>
<evidence type="ECO:0000313" key="2">
    <source>
        <dbReference type="Proteomes" id="UP000008850"/>
    </source>
</evidence>
<reference evidence="1 2" key="1">
    <citation type="journal article" date="2012" name="J. Bacteriol.">
        <title>Complete genome sequence of Pelagibacterium halotolerans B2T.</title>
        <authorList>
            <person name="Huo Y.Y."/>
            <person name="Cheng H."/>
            <person name="Han X.F."/>
            <person name="Jiang X.W."/>
            <person name="Sun C."/>
            <person name="Zhang X.Q."/>
            <person name="Zhu X.F."/>
            <person name="Liu Y.F."/>
            <person name="Li P.F."/>
            <person name="Ni P.X."/>
            <person name="Wu M."/>
        </authorList>
    </citation>
    <scope>NUCLEOTIDE SEQUENCE [LARGE SCALE GENOMIC DNA]</scope>
    <source>
        <strain evidence="2">DSM 22347 / JCM 15775 / CGMCC 1.7692 / B2</strain>
    </source>
</reference>
<dbReference type="InterPro" id="IPR058248">
    <property type="entry name" value="Lxx211020-like"/>
</dbReference>
<protein>
    <recommendedName>
        <fullName evidence="3">Copper chaperone PCu(A)C</fullName>
    </recommendedName>
</protein>
<sequence>MREVPDGVLLPAGETVTFEPSGLHLMLVGLNQPLVEGEAFPLTLQFEHAGTIEIEVPIAGIAAREAPDDGAGRNGSSHEGH</sequence>
<dbReference type="InterPro" id="IPR007410">
    <property type="entry name" value="LpqE-like"/>
</dbReference>
<dbReference type="Gene3D" id="2.60.40.1890">
    <property type="entry name" value="PCu(A)C copper chaperone"/>
    <property type="match status" value="1"/>
</dbReference>
<dbReference type="Pfam" id="PF04314">
    <property type="entry name" value="PCuAC"/>
    <property type="match status" value="1"/>
</dbReference>
<accession>G4RDM8</accession>